<dbReference type="RefSeq" id="WP_345453142.1">
    <property type="nucleotide sequence ID" value="NZ_BAABRV010000003.1"/>
</dbReference>
<dbReference type="SUPFAM" id="SSF46785">
    <property type="entry name" value="Winged helix' DNA-binding domain"/>
    <property type="match status" value="1"/>
</dbReference>
<protein>
    <submittedName>
        <fullName evidence="1">Uncharacterized protein</fullName>
    </submittedName>
</protein>
<gene>
    <name evidence="1" type="ORF">Dalu01_01653</name>
</gene>
<reference evidence="1 2" key="1">
    <citation type="submission" date="2024-02" db="EMBL/GenBank/DDBJ databases">
        <title>Deinococcus aluminii NBRC 112889.</title>
        <authorList>
            <person name="Ichikawa N."/>
            <person name="Katano-Makiyama Y."/>
            <person name="Hidaka K."/>
        </authorList>
    </citation>
    <scope>NUCLEOTIDE SEQUENCE [LARGE SCALE GENOMIC DNA]</scope>
    <source>
        <strain evidence="1 2">NBRC 112889</strain>
    </source>
</reference>
<dbReference type="Proteomes" id="UP001404956">
    <property type="component" value="Unassembled WGS sequence"/>
</dbReference>
<evidence type="ECO:0000313" key="2">
    <source>
        <dbReference type="Proteomes" id="UP001404956"/>
    </source>
</evidence>
<dbReference type="InterPro" id="IPR036390">
    <property type="entry name" value="WH_DNA-bd_sf"/>
</dbReference>
<dbReference type="EMBL" id="BAABRV010000003">
    <property type="protein sequence ID" value="GAA5533254.1"/>
    <property type="molecule type" value="Genomic_DNA"/>
</dbReference>
<dbReference type="InterPro" id="IPR036388">
    <property type="entry name" value="WH-like_DNA-bd_sf"/>
</dbReference>
<keyword evidence="2" id="KW-1185">Reference proteome</keyword>
<sequence>MDREESRSLPPPLVVQDPVWARLLLDPLARQTLAPFFGRDTTVGEAAAQLGVKPNTLLRRVQRLVAGGLLHVTGEERRAGRSLKRYRVASERFFVPFALTDAVTLEDLLMQAVEEPNRLIARGLAQLYGSHAPRLGYLVTRLEGGRIAHDLSLDGLTPIPYGGAHPWFRDARVLRLRPAQAEQFGQELQALLDRYADPQGARYLAFLAFAPLPGRR</sequence>
<evidence type="ECO:0000313" key="1">
    <source>
        <dbReference type="EMBL" id="GAA5533254.1"/>
    </source>
</evidence>
<dbReference type="Gene3D" id="1.10.10.10">
    <property type="entry name" value="Winged helix-like DNA-binding domain superfamily/Winged helix DNA-binding domain"/>
    <property type="match status" value="1"/>
</dbReference>
<proteinExistence type="predicted"/>
<comment type="caution">
    <text evidence="1">The sequence shown here is derived from an EMBL/GenBank/DDBJ whole genome shotgun (WGS) entry which is preliminary data.</text>
</comment>
<organism evidence="1 2">
    <name type="scientific">Deinococcus aluminii</name>
    <dbReference type="NCBI Taxonomy" id="1656885"/>
    <lineage>
        <taxon>Bacteria</taxon>
        <taxon>Thermotogati</taxon>
        <taxon>Deinococcota</taxon>
        <taxon>Deinococci</taxon>
        <taxon>Deinococcales</taxon>
        <taxon>Deinococcaceae</taxon>
        <taxon>Deinococcus</taxon>
    </lineage>
</organism>
<accession>A0ABP9XD32</accession>
<name>A0ABP9XD32_9DEIO</name>